<comment type="caution">
    <text evidence="12">The sequence shown here is derived from an EMBL/GenBank/DDBJ whole genome shotgun (WGS) entry which is preliminary data.</text>
</comment>
<dbReference type="GO" id="GO:0005886">
    <property type="term" value="C:plasma membrane"/>
    <property type="evidence" value="ECO:0007669"/>
    <property type="project" value="UniProtKB-SubCell"/>
</dbReference>
<keyword evidence="4 10" id="KW-1133">Transmembrane helix</keyword>
<keyword evidence="2" id="KW-1003">Cell membrane</keyword>
<sequence length="462" mass="50925">MTPSKMLVMCIICGDLLSVSWAFSRHVSAALFGYFAAGWWTCQIQGFIDGMWAIFAQVTFLALTTERYISIVLQRDVTMKQMRLGVLVAGSGAIFAGIFPFALQQNAGVMPAAVWCSPAWTTSMSTMAIVSIGSVFLGIAYMYWSIYITFVRTAREAHAAMQSELNFSTIPLPDKRARLVPQPHPDSMGSSGGRRKGGDNELDHLDQCEAGDETRDTDGQMGRDSGMVSDSILPRAPDDRDSGMASDSILPRAPDDSYFGYTDGKLYAECDDDDDYKEHSPQTPTPPPRAASTPNKGKSRVGPRIIATASATASSNILETMKSSSADPSITAAKYVQRPASTTVLNRSLNSRFDVLRGAFRRKVQHDHMASTRRLAFTLARQAFLIVLAYYVCLLPLFVCVVYTVISGPVPPWADCTAYIAAVTYTALNPLLFMTLNKQFSKATRDEFASWREYFETRVLRR</sequence>
<name>A0AAD5TGN6_9FUNG</name>
<feature type="transmembrane region" description="Helical" evidence="10">
    <location>
        <begin position="84"/>
        <end position="103"/>
    </location>
</feature>
<evidence type="ECO:0000256" key="9">
    <source>
        <dbReference type="SAM" id="MobiDB-lite"/>
    </source>
</evidence>
<evidence type="ECO:0000313" key="13">
    <source>
        <dbReference type="Proteomes" id="UP001212152"/>
    </source>
</evidence>
<evidence type="ECO:0000256" key="3">
    <source>
        <dbReference type="ARBA" id="ARBA00022692"/>
    </source>
</evidence>
<keyword evidence="6 10" id="KW-0472">Membrane</keyword>
<gene>
    <name evidence="12" type="ORF">HDU87_005549</name>
</gene>
<feature type="transmembrane region" description="Helical" evidence="10">
    <location>
        <begin position="418"/>
        <end position="436"/>
    </location>
</feature>
<dbReference type="PROSITE" id="PS50262">
    <property type="entry name" value="G_PROTEIN_RECEP_F1_2"/>
    <property type="match status" value="1"/>
</dbReference>
<keyword evidence="3 10" id="KW-0812">Transmembrane</keyword>
<dbReference type="Proteomes" id="UP001212152">
    <property type="component" value="Unassembled WGS sequence"/>
</dbReference>
<feature type="transmembrane region" description="Helical" evidence="10">
    <location>
        <begin position="123"/>
        <end position="144"/>
    </location>
</feature>
<feature type="domain" description="G-protein coupled receptors family 1 profile" evidence="11">
    <location>
        <begin position="1"/>
        <end position="433"/>
    </location>
</feature>
<dbReference type="GO" id="GO:0004930">
    <property type="term" value="F:G protein-coupled receptor activity"/>
    <property type="evidence" value="ECO:0007669"/>
    <property type="project" value="UniProtKB-KW"/>
</dbReference>
<dbReference type="InterPro" id="IPR017452">
    <property type="entry name" value="GPCR_Rhodpsn_7TM"/>
</dbReference>
<dbReference type="PANTHER" id="PTHR22752">
    <property type="entry name" value="G PROTEIN-COUPLED RECEPTOR"/>
    <property type="match status" value="1"/>
</dbReference>
<dbReference type="Pfam" id="PF00001">
    <property type="entry name" value="7tm_1"/>
    <property type="match status" value="1"/>
</dbReference>
<keyword evidence="5" id="KW-0297">G-protein coupled receptor</keyword>
<protein>
    <recommendedName>
        <fullName evidence="11">G-protein coupled receptors family 1 profile domain-containing protein</fullName>
    </recommendedName>
</protein>
<accession>A0AAD5TGN6</accession>
<evidence type="ECO:0000256" key="10">
    <source>
        <dbReference type="SAM" id="Phobius"/>
    </source>
</evidence>
<feature type="compositionally biased region" description="Basic and acidic residues" evidence="9">
    <location>
        <begin position="196"/>
        <end position="218"/>
    </location>
</feature>
<feature type="region of interest" description="Disordered" evidence="9">
    <location>
        <begin position="269"/>
        <end position="301"/>
    </location>
</feature>
<dbReference type="AlphaFoldDB" id="A0AAD5TGN6"/>
<comment type="subcellular location">
    <subcellularLocation>
        <location evidence="1">Cell membrane</location>
        <topology evidence="1">Multi-pass membrane protein</topology>
    </subcellularLocation>
</comment>
<evidence type="ECO:0000256" key="6">
    <source>
        <dbReference type="ARBA" id="ARBA00023136"/>
    </source>
</evidence>
<evidence type="ECO:0000256" key="5">
    <source>
        <dbReference type="ARBA" id="ARBA00023040"/>
    </source>
</evidence>
<evidence type="ECO:0000256" key="2">
    <source>
        <dbReference type="ARBA" id="ARBA00022475"/>
    </source>
</evidence>
<evidence type="ECO:0000256" key="4">
    <source>
        <dbReference type="ARBA" id="ARBA00022989"/>
    </source>
</evidence>
<dbReference type="InterPro" id="IPR000276">
    <property type="entry name" value="GPCR_Rhodpsn"/>
</dbReference>
<feature type="region of interest" description="Disordered" evidence="9">
    <location>
        <begin position="174"/>
        <end position="257"/>
    </location>
</feature>
<dbReference type="PANTHER" id="PTHR22752:SF14">
    <property type="entry name" value="G-PROTEIN COUPLED RECEPTORS FAMILY 1 PROFILE DOMAIN-CONTAINING PROTEIN"/>
    <property type="match status" value="1"/>
</dbReference>
<dbReference type="CDD" id="cd00637">
    <property type="entry name" value="7tm_classA_rhodopsin-like"/>
    <property type="match status" value="2"/>
</dbReference>
<dbReference type="Gene3D" id="1.20.1070.10">
    <property type="entry name" value="Rhodopsin 7-helix transmembrane proteins"/>
    <property type="match status" value="2"/>
</dbReference>
<feature type="transmembrane region" description="Helical" evidence="10">
    <location>
        <begin position="383"/>
        <end position="406"/>
    </location>
</feature>
<dbReference type="SUPFAM" id="SSF81321">
    <property type="entry name" value="Family A G protein-coupled receptor-like"/>
    <property type="match status" value="1"/>
</dbReference>
<organism evidence="12 13">
    <name type="scientific">Geranomyces variabilis</name>
    <dbReference type="NCBI Taxonomy" id="109894"/>
    <lineage>
        <taxon>Eukaryota</taxon>
        <taxon>Fungi</taxon>
        <taxon>Fungi incertae sedis</taxon>
        <taxon>Chytridiomycota</taxon>
        <taxon>Chytridiomycota incertae sedis</taxon>
        <taxon>Chytridiomycetes</taxon>
        <taxon>Spizellomycetales</taxon>
        <taxon>Powellomycetaceae</taxon>
        <taxon>Geranomyces</taxon>
    </lineage>
</organism>
<evidence type="ECO:0000256" key="8">
    <source>
        <dbReference type="ARBA" id="ARBA00023224"/>
    </source>
</evidence>
<evidence type="ECO:0000313" key="12">
    <source>
        <dbReference type="EMBL" id="KAJ3176032.1"/>
    </source>
</evidence>
<proteinExistence type="predicted"/>
<keyword evidence="7" id="KW-0675">Receptor</keyword>
<evidence type="ECO:0000256" key="1">
    <source>
        <dbReference type="ARBA" id="ARBA00004651"/>
    </source>
</evidence>
<keyword evidence="8" id="KW-0807">Transducer</keyword>
<evidence type="ECO:0000259" key="11">
    <source>
        <dbReference type="PROSITE" id="PS50262"/>
    </source>
</evidence>
<evidence type="ECO:0000256" key="7">
    <source>
        <dbReference type="ARBA" id="ARBA00023170"/>
    </source>
</evidence>
<keyword evidence="13" id="KW-1185">Reference proteome</keyword>
<feature type="transmembrane region" description="Helical" evidence="10">
    <location>
        <begin position="38"/>
        <end position="63"/>
    </location>
</feature>
<reference evidence="12" key="1">
    <citation type="submission" date="2020-05" db="EMBL/GenBank/DDBJ databases">
        <title>Phylogenomic resolution of chytrid fungi.</title>
        <authorList>
            <person name="Stajich J.E."/>
            <person name="Amses K."/>
            <person name="Simmons R."/>
            <person name="Seto K."/>
            <person name="Myers J."/>
            <person name="Bonds A."/>
            <person name="Quandt C.A."/>
            <person name="Barry K."/>
            <person name="Liu P."/>
            <person name="Grigoriev I."/>
            <person name="Longcore J.E."/>
            <person name="James T.Y."/>
        </authorList>
    </citation>
    <scope>NUCLEOTIDE SEQUENCE</scope>
    <source>
        <strain evidence="12">JEL0379</strain>
    </source>
</reference>
<dbReference type="EMBL" id="JADGJQ010000045">
    <property type="protein sequence ID" value="KAJ3176032.1"/>
    <property type="molecule type" value="Genomic_DNA"/>
</dbReference>